<sequence length="1048" mass="119396">MRFNAKEMANLAQQKATKYDKEGLLHIKEKPEGLFKSRKSEVYTERCFRLLGNLLFYFKGKDPNSEPLGCIVLERCAVQLDLEEQLPYSFTIVFESDEKLTNLASNSEEERDSWIEVLHIASYECLQMQLQSLREQIQSKTGRDPLENPLPTMDEDSEMRGVSDEEPMLEICLACENLPCIAANVPPNPFIAVSVITPPQQQWARHGHSEIIEKTCNPAFLTTIAFGTGNMIAPSTRVKLTVYDIKERITSTMAQLGQAVFTIKDLLAAEADRLRLKLQSPDFEESGYVTVTAWQDQSLSHMMNGNEDQPISPMECKTKRRDMLKPVYDNIVTKSYRFPTAGGTQLRVWEYMGESKLTFNIPKQLLSLWIEEESRSMQQLQDLGVLSAEWNSKVKEALELHMNLISVYKKNVRFLAEQNGAPFKPSRLKANKELEFVPTNLHLQRIWAQNAMKETSGCYDITTVGAFTAYSQKYKNGGLKRLLNQQREIFDLNSGESQLDDKMRKYYKIQNNLIRLRDDIHYHCEGVCRAALQRSLSELKKSVSALTEKTQQLLDLLDDPLVKKAVQLYSNAKHGAPGDRRGVVSLSPAIELMNPAFALEQAKLKRRRSYTDVDSIDSPPLSPETPEIENKEQRWPPWSNPDNNKAMQEEPWDMVRLNTEAAMMCVVSSVSHIEESLVDLSNWLEDITPLTVKLKSCVEAMSKRAKSSLTFFALTERSKSQSFVHTLRYRRDIVFSQALTSVVTAFMTKLRSSMTNETFLRQLFKLGVLLEFESLLSCHGDEMAMIEDMMIGVQDLQRVKIKLIQSHKTNEILPRIQGVRDCMPAGPLTNIDRDAIVVEIPVPENMFQLLPIEILHGHLISLVPVFFNIGINEQATLAEKFGDTSLQELLNSDNAKILVNYYEQYTDLIEDPDGNSEEHAHAAFKVSELVEKLKNNVRIKRNKNVEILQIASEICRRLNGVRFTHCKSAKDRTAMAATLEQVQLLQREHDLAPHIFNHALSCMRSEGVRRENSYKNTGSKKYAFNSIQLLSVPKLYRPPNGTFGNTQT</sequence>
<comment type="pathway">
    <text evidence="1">Signal transduction; phosphatidylinositol signaling pathway.</text>
</comment>
<comment type="caution">
    <text evidence="9">The sequence shown here is derived from an EMBL/GenBank/DDBJ whole genome shotgun (WGS) entry which is preliminary data.</text>
</comment>
<evidence type="ECO:0000256" key="6">
    <source>
        <dbReference type="SAM" id="MobiDB-lite"/>
    </source>
</evidence>
<protein>
    <recommendedName>
        <fullName evidence="3">phosphatidylinositol-3,4-bisphosphate 4-phosphatase</fullName>
        <ecNumber evidence="3">3.1.3.66</ecNumber>
    </recommendedName>
</protein>
<dbReference type="PANTHER" id="PTHR12187">
    <property type="entry name" value="AGAP000124-PA"/>
    <property type="match status" value="1"/>
</dbReference>
<dbReference type="Gene3D" id="2.60.40.150">
    <property type="entry name" value="C2 domain"/>
    <property type="match status" value="1"/>
</dbReference>
<evidence type="ECO:0000256" key="3">
    <source>
        <dbReference type="ARBA" id="ARBA00013037"/>
    </source>
</evidence>
<evidence type="ECO:0000256" key="5">
    <source>
        <dbReference type="ARBA" id="ARBA00023098"/>
    </source>
</evidence>
<dbReference type="AlphaFoldDB" id="A0A8J1TGK5"/>
<feature type="domain" description="C2" evidence="8">
    <location>
        <begin position="145"/>
        <end position="276"/>
    </location>
</feature>
<keyword evidence="10" id="KW-1185">Reference proteome</keyword>
<organism evidence="9 10">
    <name type="scientific">Owenia fusiformis</name>
    <name type="common">Polychaete worm</name>
    <dbReference type="NCBI Taxonomy" id="6347"/>
    <lineage>
        <taxon>Eukaryota</taxon>
        <taxon>Metazoa</taxon>
        <taxon>Spiralia</taxon>
        <taxon>Lophotrochozoa</taxon>
        <taxon>Annelida</taxon>
        <taxon>Polychaeta</taxon>
        <taxon>Sedentaria</taxon>
        <taxon>Canalipalpata</taxon>
        <taxon>Sabellida</taxon>
        <taxon>Oweniida</taxon>
        <taxon>Oweniidae</taxon>
        <taxon>Owenia</taxon>
    </lineage>
</organism>
<dbReference type="SUPFAM" id="SSF50729">
    <property type="entry name" value="PH domain-like"/>
    <property type="match status" value="1"/>
</dbReference>
<evidence type="ECO:0000313" key="10">
    <source>
        <dbReference type="Proteomes" id="UP000749559"/>
    </source>
</evidence>
<reference evidence="9" key="1">
    <citation type="submission" date="2022-03" db="EMBL/GenBank/DDBJ databases">
        <authorList>
            <person name="Martin C."/>
        </authorList>
    </citation>
    <scope>NUCLEOTIDE SEQUENCE</scope>
</reference>
<evidence type="ECO:0000256" key="2">
    <source>
        <dbReference type="ARBA" id="ARBA00006306"/>
    </source>
</evidence>
<feature type="domain" description="PH" evidence="7">
    <location>
        <begin position="18"/>
        <end position="123"/>
    </location>
</feature>
<dbReference type="InterPro" id="IPR001849">
    <property type="entry name" value="PH_domain"/>
</dbReference>
<evidence type="ECO:0000313" key="9">
    <source>
        <dbReference type="EMBL" id="CAH1776626.1"/>
    </source>
</evidence>
<dbReference type="EC" id="3.1.3.66" evidence="3"/>
<gene>
    <name evidence="9" type="ORF">OFUS_LOCUS3783</name>
</gene>
<dbReference type="Gene3D" id="2.30.29.30">
    <property type="entry name" value="Pleckstrin-homology domain (PH domain)/Phosphotyrosine-binding domain (PTB)"/>
    <property type="match status" value="1"/>
</dbReference>
<dbReference type="InterPro" id="IPR039034">
    <property type="entry name" value="INPP4"/>
</dbReference>
<dbReference type="GO" id="GO:0005737">
    <property type="term" value="C:cytoplasm"/>
    <property type="evidence" value="ECO:0007669"/>
    <property type="project" value="TreeGrafter"/>
</dbReference>
<accession>A0A8J1TGK5</accession>
<keyword evidence="4" id="KW-0378">Hydrolase</keyword>
<keyword evidence="5" id="KW-0443">Lipid metabolism</keyword>
<dbReference type="OrthoDB" id="159395at2759"/>
<dbReference type="Proteomes" id="UP000749559">
    <property type="component" value="Unassembled WGS sequence"/>
</dbReference>
<evidence type="ECO:0000256" key="4">
    <source>
        <dbReference type="ARBA" id="ARBA00022801"/>
    </source>
</evidence>
<proteinExistence type="inferred from homology"/>
<name>A0A8J1TGK5_OWEFU</name>
<dbReference type="PANTHER" id="PTHR12187:SF11">
    <property type="entry name" value="PHOSPHATIDYLINOSITOL-3,4-BISPHOSPHATE 4-PHOSPHATASE"/>
    <property type="match status" value="1"/>
</dbReference>
<dbReference type="PROSITE" id="PS50003">
    <property type="entry name" value="PH_DOMAIN"/>
    <property type="match status" value="1"/>
</dbReference>
<dbReference type="GO" id="GO:0016316">
    <property type="term" value="F:phosphatidylinositol-3,4-bisphosphate 4-phosphatase activity"/>
    <property type="evidence" value="ECO:0007669"/>
    <property type="project" value="UniProtKB-EC"/>
</dbReference>
<dbReference type="Pfam" id="PF00169">
    <property type="entry name" value="PH"/>
    <property type="match status" value="1"/>
</dbReference>
<dbReference type="PROSITE" id="PS50004">
    <property type="entry name" value="C2"/>
    <property type="match status" value="1"/>
</dbReference>
<evidence type="ECO:0000259" key="7">
    <source>
        <dbReference type="PROSITE" id="PS50003"/>
    </source>
</evidence>
<dbReference type="EMBL" id="CAIIXF020000002">
    <property type="protein sequence ID" value="CAH1776627.1"/>
    <property type="molecule type" value="Genomic_DNA"/>
</dbReference>
<feature type="region of interest" description="Disordered" evidence="6">
    <location>
        <begin position="139"/>
        <end position="158"/>
    </location>
</feature>
<dbReference type="UniPathway" id="UPA00944"/>
<dbReference type="InterPro" id="IPR000008">
    <property type="entry name" value="C2_dom"/>
</dbReference>
<dbReference type="SUPFAM" id="SSF49562">
    <property type="entry name" value="C2 domain (Calcium/lipid-binding domain, CaLB)"/>
    <property type="match status" value="1"/>
</dbReference>
<feature type="region of interest" description="Disordered" evidence="6">
    <location>
        <begin position="610"/>
        <end position="646"/>
    </location>
</feature>
<comment type="similarity">
    <text evidence="2">Belongs to the inositol 3,4-bisphosphate 4-phosphatase family.</text>
</comment>
<evidence type="ECO:0000259" key="8">
    <source>
        <dbReference type="PROSITE" id="PS50004"/>
    </source>
</evidence>
<evidence type="ECO:0000256" key="1">
    <source>
        <dbReference type="ARBA" id="ARBA00004847"/>
    </source>
</evidence>
<dbReference type="SMART" id="SM00233">
    <property type="entry name" value="PH"/>
    <property type="match status" value="1"/>
</dbReference>
<dbReference type="InterPro" id="IPR011993">
    <property type="entry name" value="PH-like_dom_sf"/>
</dbReference>
<dbReference type="InterPro" id="IPR035892">
    <property type="entry name" value="C2_domain_sf"/>
</dbReference>
<dbReference type="EMBL" id="CAIIXF020000002">
    <property type="protein sequence ID" value="CAH1776626.1"/>
    <property type="molecule type" value="Genomic_DNA"/>
</dbReference>